<gene>
    <name evidence="5" type="ORF">GCM10007315_25300</name>
</gene>
<keyword evidence="2" id="KW-0238">DNA-binding</keyword>
<feature type="domain" description="HTH araC/xylS-type" evidence="4">
    <location>
        <begin position="192"/>
        <end position="290"/>
    </location>
</feature>
<dbReference type="SUPFAM" id="SSF46689">
    <property type="entry name" value="Homeodomain-like"/>
    <property type="match status" value="2"/>
</dbReference>
<keyword evidence="1" id="KW-0805">Transcription regulation</keyword>
<dbReference type="InterPro" id="IPR009057">
    <property type="entry name" value="Homeodomain-like_sf"/>
</dbReference>
<reference evidence="5" key="1">
    <citation type="journal article" date="2014" name="Int. J. Syst. Evol. Microbiol.">
        <title>Complete genome sequence of Corynebacterium casei LMG S-19264T (=DSM 44701T), isolated from a smear-ripened cheese.</title>
        <authorList>
            <consortium name="US DOE Joint Genome Institute (JGI-PGF)"/>
            <person name="Walter F."/>
            <person name="Albersmeier A."/>
            <person name="Kalinowski J."/>
            <person name="Ruckert C."/>
        </authorList>
    </citation>
    <scope>NUCLEOTIDE SEQUENCE</scope>
    <source>
        <strain evidence="5">KCTC 23310</strain>
    </source>
</reference>
<dbReference type="Proteomes" id="UP000638981">
    <property type="component" value="Unassembled WGS sequence"/>
</dbReference>
<evidence type="ECO:0000256" key="1">
    <source>
        <dbReference type="ARBA" id="ARBA00023015"/>
    </source>
</evidence>
<evidence type="ECO:0000256" key="3">
    <source>
        <dbReference type="ARBA" id="ARBA00023163"/>
    </source>
</evidence>
<organism evidence="5 6">
    <name type="scientific">Neogemmobacter tilapiae</name>
    <dbReference type="NCBI Taxonomy" id="875041"/>
    <lineage>
        <taxon>Bacteria</taxon>
        <taxon>Pseudomonadati</taxon>
        <taxon>Pseudomonadota</taxon>
        <taxon>Alphaproteobacteria</taxon>
        <taxon>Rhodobacterales</taxon>
        <taxon>Paracoccaceae</taxon>
        <taxon>Neogemmobacter</taxon>
    </lineage>
</organism>
<evidence type="ECO:0000259" key="4">
    <source>
        <dbReference type="PROSITE" id="PS01124"/>
    </source>
</evidence>
<evidence type="ECO:0000313" key="6">
    <source>
        <dbReference type="Proteomes" id="UP000638981"/>
    </source>
</evidence>
<evidence type="ECO:0000256" key="2">
    <source>
        <dbReference type="ARBA" id="ARBA00023125"/>
    </source>
</evidence>
<reference evidence="5" key="2">
    <citation type="submission" date="2020-09" db="EMBL/GenBank/DDBJ databases">
        <authorList>
            <person name="Sun Q."/>
            <person name="Kim S."/>
        </authorList>
    </citation>
    <scope>NUCLEOTIDE SEQUENCE</scope>
    <source>
        <strain evidence="5">KCTC 23310</strain>
    </source>
</reference>
<dbReference type="InterPro" id="IPR018062">
    <property type="entry name" value="HTH_AraC-typ_CS"/>
</dbReference>
<dbReference type="PROSITE" id="PS00041">
    <property type="entry name" value="HTH_ARAC_FAMILY_1"/>
    <property type="match status" value="1"/>
</dbReference>
<dbReference type="Gene3D" id="1.10.10.60">
    <property type="entry name" value="Homeodomain-like"/>
    <property type="match status" value="2"/>
</dbReference>
<dbReference type="PANTHER" id="PTHR46796">
    <property type="entry name" value="HTH-TYPE TRANSCRIPTIONAL ACTIVATOR RHAS-RELATED"/>
    <property type="match status" value="1"/>
</dbReference>
<dbReference type="Pfam" id="PF12833">
    <property type="entry name" value="HTH_18"/>
    <property type="match status" value="1"/>
</dbReference>
<dbReference type="EMBL" id="BMYJ01000007">
    <property type="protein sequence ID" value="GHC60268.1"/>
    <property type="molecule type" value="Genomic_DNA"/>
</dbReference>
<protein>
    <submittedName>
        <fullName evidence="5">Transcriptional regulator</fullName>
    </submittedName>
</protein>
<accession>A0A918WNU9</accession>
<dbReference type="PROSITE" id="PS01124">
    <property type="entry name" value="HTH_ARAC_FAMILY_2"/>
    <property type="match status" value="1"/>
</dbReference>
<proteinExistence type="predicted"/>
<dbReference type="InterPro" id="IPR050204">
    <property type="entry name" value="AraC_XylS_family_regulators"/>
</dbReference>
<dbReference type="PANTHER" id="PTHR46796:SF6">
    <property type="entry name" value="ARAC SUBFAMILY"/>
    <property type="match status" value="1"/>
</dbReference>
<dbReference type="SMART" id="SM00342">
    <property type="entry name" value="HTH_ARAC"/>
    <property type="match status" value="1"/>
</dbReference>
<dbReference type="AlphaFoldDB" id="A0A918WNU9"/>
<dbReference type="GO" id="GO:0003700">
    <property type="term" value="F:DNA-binding transcription factor activity"/>
    <property type="evidence" value="ECO:0007669"/>
    <property type="project" value="InterPro"/>
</dbReference>
<sequence>MSFSRQLDFRIEGITVTAPLRHRVLDGVIADLWSADGKKGARGYYRSSHPRFVLFLGDLAGGIQMTNEATTGGAKARPMTRITYVPAGMPLWSEFTSARQIQHLDLYLHQQVIQKMLADRLGAPAALAALRRPVELDQSADIDTLGQLVAQEVALPKGHDLYAESLIQAIVCGVLDLSPTTKPEGLNNAQMRRLERHLQANIHRRIANGEWAELLGFSESWFAHIFKQTTGQTPQQWQTERRVAQARICLMQSGQSLGDLAVMLGFADQAHLTRVFRSATGQTPGVWRRQHRFGE</sequence>
<dbReference type="GO" id="GO:0043565">
    <property type="term" value="F:sequence-specific DNA binding"/>
    <property type="evidence" value="ECO:0007669"/>
    <property type="project" value="InterPro"/>
</dbReference>
<comment type="caution">
    <text evidence="5">The sequence shown here is derived from an EMBL/GenBank/DDBJ whole genome shotgun (WGS) entry which is preliminary data.</text>
</comment>
<keyword evidence="3" id="KW-0804">Transcription</keyword>
<dbReference type="InterPro" id="IPR018060">
    <property type="entry name" value="HTH_AraC"/>
</dbReference>
<name>A0A918WNU9_9RHOB</name>
<keyword evidence="6" id="KW-1185">Reference proteome</keyword>
<dbReference type="RefSeq" id="WP_189412044.1">
    <property type="nucleotide sequence ID" value="NZ_BMYJ01000007.1"/>
</dbReference>
<evidence type="ECO:0000313" key="5">
    <source>
        <dbReference type="EMBL" id="GHC60268.1"/>
    </source>
</evidence>